<evidence type="ECO:0000313" key="2">
    <source>
        <dbReference type="EMBL" id="EMF17268.1"/>
    </source>
</evidence>
<dbReference type="InterPro" id="IPR050869">
    <property type="entry name" value="H3K4_H4K5_MeTrfase"/>
</dbReference>
<name>N1QMP4_SPHMS</name>
<dbReference type="PANTHER" id="PTHR12197">
    <property type="entry name" value="HISTONE-LYSINE N-METHYLTRANSFERASE SMYD"/>
    <property type="match status" value="1"/>
</dbReference>
<dbReference type="eggNOG" id="ENOG502QXAC">
    <property type="taxonomic scope" value="Eukaryota"/>
</dbReference>
<gene>
    <name evidence="2" type="ORF">SEPMUDRAFT_153271</name>
</gene>
<dbReference type="EMBL" id="KB456260">
    <property type="protein sequence ID" value="EMF17268.1"/>
    <property type="molecule type" value="Genomic_DNA"/>
</dbReference>
<dbReference type="SUPFAM" id="SSF82199">
    <property type="entry name" value="SET domain"/>
    <property type="match status" value="1"/>
</dbReference>
<reference evidence="2 3" key="1">
    <citation type="journal article" date="2012" name="PLoS Pathog.">
        <title>Diverse lifestyles and strategies of plant pathogenesis encoded in the genomes of eighteen Dothideomycetes fungi.</title>
        <authorList>
            <person name="Ohm R.A."/>
            <person name="Feau N."/>
            <person name="Henrissat B."/>
            <person name="Schoch C.L."/>
            <person name="Horwitz B.A."/>
            <person name="Barry K.W."/>
            <person name="Condon B.J."/>
            <person name="Copeland A.C."/>
            <person name="Dhillon B."/>
            <person name="Glaser F."/>
            <person name="Hesse C.N."/>
            <person name="Kosti I."/>
            <person name="LaButti K."/>
            <person name="Lindquist E.A."/>
            <person name="Lucas S."/>
            <person name="Salamov A.A."/>
            <person name="Bradshaw R.E."/>
            <person name="Ciuffetti L."/>
            <person name="Hamelin R.C."/>
            <person name="Kema G.H.J."/>
            <person name="Lawrence C."/>
            <person name="Scott J.A."/>
            <person name="Spatafora J.W."/>
            <person name="Turgeon B.G."/>
            <person name="de Wit P.J.G.M."/>
            <person name="Zhong S."/>
            <person name="Goodwin S.B."/>
            <person name="Grigoriev I.V."/>
        </authorList>
    </citation>
    <scope>NUCLEOTIDE SEQUENCE [LARGE SCALE GENOMIC DNA]</scope>
    <source>
        <strain evidence="2 3">SO2202</strain>
    </source>
</reference>
<dbReference type="Gene3D" id="6.10.140.2220">
    <property type="match status" value="1"/>
</dbReference>
<organism evidence="2 3">
    <name type="scientific">Sphaerulina musiva (strain SO2202)</name>
    <name type="common">Poplar stem canker fungus</name>
    <name type="synonym">Septoria musiva</name>
    <dbReference type="NCBI Taxonomy" id="692275"/>
    <lineage>
        <taxon>Eukaryota</taxon>
        <taxon>Fungi</taxon>
        <taxon>Dikarya</taxon>
        <taxon>Ascomycota</taxon>
        <taxon>Pezizomycotina</taxon>
        <taxon>Dothideomycetes</taxon>
        <taxon>Dothideomycetidae</taxon>
        <taxon>Mycosphaerellales</taxon>
        <taxon>Mycosphaerellaceae</taxon>
        <taxon>Sphaerulina</taxon>
    </lineage>
</organism>
<keyword evidence="3" id="KW-1185">Reference proteome</keyword>
<protein>
    <recommendedName>
        <fullName evidence="4">SET domain-containing protein</fullName>
    </recommendedName>
</protein>
<dbReference type="AlphaFoldDB" id="N1QMP4"/>
<dbReference type="STRING" id="692275.N1QMP4"/>
<dbReference type="Gene3D" id="1.10.220.160">
    <property type="match status" value="1"/>
</dbReference>
<dbReference type="OrthoDB" id="438641at2759"/>
<evidence type="ECO:0000313" key="3">
    <source>
        <dbReference type="Proteomes" id="UP000016931"/>
    </source>
</evidence>
<accession>N1QMP4</accession>
<proteinExistence type="predicted"/>
<dbReference type="GO" id="GO:0005634">
    <property type="term" value="C:nucleus"/>
    <property type="evidence" value="ECO:0007669"/>
    <property type="project" value="TreeGrafter"/>
</dbReference>
<feature type="region of interest" description="Disordered" evidence="1">
    <location>
        <begin position="29"/>
        <end position="75"/>
    </location>
</feature>
<dbReference type="GeneID" id="27904643"/>
<dbReference type="PANTHER" id="PTHR12197:SF273">
    <property type="entry name" value="MYND-TYPE ZINC FINGER PROTEIN SAMB"/>
    <property type="match status" value="1"/>
</dbReference>
<dbReference type="RefSeq" id="XP_016765389.1">
    <property type="nucleotide sequence ID" value="XM_016907506.1"/>
</dbReference>
<dbReference type="OMA" id="CERCVWE"/>
<evidence type="ECO:0000256" key="1">
    <source>
        <dbReference type="SAM" id="MobiDB-lite"/>
    </source>
</evidence>
<dbReference type="InterPro" id="IPR046341">
    <property type="entry name" value="SET_dom_sf"/>
</dbReference>
<sequence>MDEYQTSIANVDTALTRLNETLASYRLLGTAPQESSVDKPKPNENTRAVPGHHAAQSKVTAHPPQADANGPASSSDHAQDLLGLLLALRASQHYPETFVKRDARLARLDNAWEYAADHPYSVPVHVLIAIEYLGLGYPDLAAGSAYKALLLSDALDNDAEEYHEEACESLKAIIQEQPLEDRIKIIRQAIDAGIKNGGVAAELDPSLDIEITLWLKMHYRLIMYRILTRSLFLCTCYRTAHSYVEQGLALYPDDQELLGIRERIHAGVSEALNSSGDGTLPPSSEWPDRGSVRREIYPWNKREPDRIADLERINMLMSGVSDKLEVRAVDLPALNGDATATVTQLGVFAKVDITPGDIILDETSLLTANNKLQDALCDACSRDLPEVGSADWEQAVVCAECEVVFCSDWCFENARDSYHPALCDKDVEAIAKDVPPAQAADSLYSLLLLRALAMAETQECHPLELPDIRYIWGDFVLAPDAETTISHDLDAAASPSLLSGTLPFSFENNVRLPFHMLEKMDIDIFANPQYDVWVFNTLYAKFRGTASARLSGLGGRAIRGPEVSAVHPMWCLANHSCDPNVSWEWAGAMKFWTKRERVAWTGAHGQQTVMSQAGIHKDEEVKSHYCDVDLPVKERREWARGALGGDCLCPRCIYEADAEEKA</sequence>
<dbReference type="HOGENOM" id="CLU_021696_0_0_1"/>
<dbReference type="Proteomes" id="UP000016931">
    <property type="component" value="Unassembled WGS sequence"/>
</dbReference>
<dbReference type="Gene3D" id="2.170.270.10">
    <property type="entry name" value="SET domain"/>
    <property type="match status" value="2"/>
</dbReference>
<evidence type="ECO:0008006" key="4">
    <source>
        <dbReference type="Google" id="ProtNLM"/>
    </source>
</evidence>